<feature type="region of interest" description="Disordered" evidence="1">
    <location>
        <begin position="84"/>
        <end position="108"/>
    </location>
</feature>
<dbReference type="AlphaFoldDB" id="A0AAV2CLU1"/>
<evidence type="ECO:0000313" key="3">
    <source>
        <dbReference type="EMBL" id="CAL1403616.1"/>
    </source>
</evidence>
<accession>A0AAV2CLU1</accession>
<evidence type="ECO:0000313" key="4">
    <source>
        <dbReference type="Proteomes" id="UP001497516"/>
    </source>
</evidence>
<gene>
    <name evidence="3" type="ORF">LTRI10_LOCUS43533</name>
    <name evidence="2" type="ORF">LTRI10_LOCUS4563</name>
</gene>
<feature type="region of interest" description="Disordered" evidence="1">
    <location>
        <begin position="39"/>
        <end position="60"/>
    </location>
</feature>
<protein>
    <submittedName>
        <fullName evidence="2">Uncharacterized protein</fullName>
    </submittedName>
</protein>
<dbReference type="Proteomes" id="UP001497516">
    <property type="component" value="Chromosome 1"/>
</dbReference>
<evidence type="ECO:0000256" key="1">
    <source>
        <dbReference type="SAM" id="MobiDB-lite"/>
    </source>
</evidence>
<dbReference type="EMBL" id="OZ034813">
    <property type="protein sequence ID" value="CAL1356897.1"/>
    <property type="molecule type" value="Genomic_DNA"/>
</dbReference>
<name>A0AAV2CLU1_9ROSI</name>
<keyword evidence="4" id="KW-1185">Reference proteome</keyword>
<dbReference type="EMBL" id="OZ034820">
    <property type="protein sequence ID" value="CAL1403616.1"/>
    <property type="molecule type" value="Genomic_DNA"/>
</dbReference>
<dbReference type="Proteomes" id="UP001497516">
    <property type="component" value="Chromosome 7"/>
</dbReference>
<sequence length="121" mass="12518">MGQPKVDFGLTMAKPKTDFGLTEGQPNVDLGLTEGQPNVDLGLTEGQPNGGFGRRREGVEGRRELTFSGEWGLTALLAKTATAGAVGNDGDGEWGAARRGGLTARDSPPTAWVAAADYAAD</sequence>
<reference evidence="2 4" key="1">
    <citation type="submission" date="2024-04" db="EMBL/GenBank/DDBJ databases">
        <authorList>
            <person name="Fracassetti M."/>
        </authorList>
    </citation>
    <scope>NUCLEOTIDE SEQUENCE [LARGE SCALE GENOMIC DNA]</scope>
</reference>
<evidence type="ECO:0000313" key="2">
    <source>
        <dbReference type="EMBL" id="CAL1356897.1"/>
    </source>
</evidence>
<proteinExistence type="predicted"/>
<organism evidence="2 4">
    <name type="scientific">Linum trigynum</name>
    <dbReference type="NCBI Taxonomy" id="586398"/>
    <lineage>
        <taxon>Eukaryota</taxon>
        <taxon>Viridiplantae</taxon>
        <taxon>Streptophyta</taxon>
        <taxon>Embryophyta</taxon>
        <taxon>Tracheophyta</taxon>
        <taxon>Spermatophyta</taxon>
        <taxon>Magnoliopsida</taxon>
        <taxon>eudicotyledons</taxon>
        <taxon>Gunneridae</taxon>
        <taxon>Pentapetalae</taxon>
        <taxon>rosids</taxon>
        <taxon>fabids</taxon>
        <taxon>Malpighiales</taxon>
        <taxon>Linaceae</taxon>
        <taxon>Linum</taxon>
    </lineage>
</organism>